<dbReference type="InterPro" id="IPR017853">
    <property type="entry name" value="GH"/>
</dbReference>
<evidence type="ECO:0000313" key="13">
    <source>
        <dbReference type="EMBL" id="KXS97846.1"/>
    </source>
</evidence>
<dbReference type="Gene3D" id="3.20.20.80">
    <property type="entry name" value="Glycosidases"/>
    <property type="match status" value="1"/>
</dbReference>
<evidence type="ECO:0000256" key="8">
    <source>
        <dbReference type="ARBA" id="ARBA00023277"/>
    </source>
</evidence>
<dbReference type="STRING" id="321146.A0A139H5W2"/>
<dbReference type="GO" id="GO:0006032">
    <property type="term" value="P:chitin catabolic process"/>
    <property type="evidence" value="ECO:0007669"/>
    <property type="project" value="UniProtKB-KW"/>
</dbReference>
<dbReference type="FunFam" id="3.20.20.80:FF:000075">
    <property type="entry name" value="Sporulation-specific chitinase"/>
    <property type="match status" value="1"/>
</dbReference>
<dbReference type="SUPFAM" id="SSF54556">
    <property type="entry name" value="Chitinase insertion domain"/>
    <property type="match status" value="1"/>
</dbReference>
<protein>
    <recommendedName>
        <fullName evidence="4">chitinase</fullName>
        <ecNumber evidence="4">3.2.1.14</ecNumber>
    </recommendedName>
</protein>
<dbReference type="Gene3D" id="3.10.50.10">
    <property type="match status" value="1"/>
</dbReference>
<comment type="subcellular location">
    <subcellularLocation>
        <location evidence="2">Secreted</location>
    </subcellularLocation>
</comment>
<dbReference type="GO" id="GO:0008061">
    <property type="term" value="F:chitin binding"/>
    <property type="evidence" value="ECO:0007669"/>
    <property type="project" value="InterPro"/>
</dbReference>
<dbReference type="InterPro" id="IPR011583">
    <property type="entry name" value="Chitinase_II/V-like_cat"/>
</dbReference>
<dbReference type="PROSITE" id="PS51910">
    <property type="entry name" value="GH18_2"/>
    <property type="match status" value="1"/>
</dbReference>
<keyword evidence="6 11" id="KW-0378">Hydrolase</keyword>
<feature type="domain" description="GH18" evidence="12">
    <location>
        <begin position="3"/>
        <end position="377"/>
    </location>
</feature>
<evidence type="ECO:0000256" key="6">
    <source>
        <dbReference type="ARBA" id="ARBA00022801"/>
    </source>
</evidence>
<dbReference type="EMBL" id="LFZN01000131">
    <property type="protein sequence ID" value="KXS97846.1"/>
    <property type="molecule type" value="Genomic_DNA"/>
</dbReference>
<evidence type="ECO:0000256" key="4">
    <source>
        <dbReference type="ARBA" id="ARBA00012729"/>
    </source>
</evidence>
<dbReference type="SMART" id="SM00636">
    <property type="entry name" value="Glyco_18"/>
    <property type="match status" value="1"/>
</dbReference>
<gene>
    <name evidence="13" type="ORF">AC578_7634</name>
</gene>
<dbReference type="SUPFAM" id="SSF51445">
    <property type="entry name" value="(Trans)glycosidases"/>
    <property type="match status" value="1"/>
</dbReference>
<organism evidence="13 14">
    <name type="scientific">Pseudocercospora eumusae</name>
    <dbReference type="NCBI Taxonomy" id="321146"/>
    <lineage>
        <taxon>Eukaryota</taxon>
        <taxon>Fungi</taxon>
        <taxon>Dikarya</taxon>
        <taxon>Ascomycota</taxon>
        <taxon>Pezizomycotina</taxon>
        <taxon>Dothideomycetes</taxon>
        <taxon>Dothideomycetidae</taxon>
        <taxon>Mycosphaerellales</taxon>
        <taxon>Mycosphaerellaceae</taxon>
        <taxon>Pseudocercospora</taxon>
    </lineage>
</organism>
<evidence type="ECO:0000259" key="12">
    <source>
        <dbReference type="PROSITE" id="PS51910"/>
    </source>
</evidence>
<keyword evidence="10" id="KW-0624">Polysaccharide degradation</keyword>
<evidence type="ECO:0000256" key="10">
    <source>
        <dbReference type="ARBA" id="ARBA00023326"/>
    </source>
</evidence>
<evidence type="ECO:0000256" key="3">
    <source>
        <dbReference type="ARBA" id="ARBA00008682"/>
    </source>
</evidence>
<evidence type="ECO:0000256" key="1">
    <source>
        <dbReference type="ARBA" id="ARBA00000822"/>
    </source>
</evidence>
<dbReference type="EC" id="3.2.1.14" evidence="4"/>
<evidence type="ECO:0000313" key="14">
    <source>
        <dbReference type="Proteomes" id="UP000070133"/>
    </source>
</evidence>
<evidence type="ECO:0000256" key="9">
    <source>
        <dbReference type="ARBA" id="ARBA00023295"/>
    </source>
</evidence>
<sequence length="405" mass="44752">MSYRSVVYFTNWGIYGRNYQPQDLPASKLTHVLYSFANIRPDTGEVYLTDTYADLDKHYPTDSWNDVGTNVYGCVKQLYLLKKKNRQMKTLLSIGGWTYSSNFANPASTAQGRTTFANTAVQILKDCGFDGIDIDWEYPSSSTEAQHLALLLSTVRSALTTYSLSLRTHYPNLFPSSAPHFLLTIACPAGPQNYTHLHPFIPAINASLDFWNLMAYDYSGSWDAFSGHQSNLFPSVSNPPSTPYNTHQAVKFYTERGVEAGKMVLGMPLYGRSFEKTEGLGKAFRGVGDGSWEAGVWDYKVLPMVAEWDGEAKASCSYDGGMKRLVSYDTVRAAEVKTGYIKGQGLGGAMWWEASGDRPISDGGSLIGTVTKGLGGLETSQNVLEFPDSKYDNLRRGMSGERAKL</sequence>
<reference evidence="13 14" key="1">
    <citation type="submission" date="2015-07" db="EMBL/GenBank/DDBJ databases">
        <title>Comparative genomics of the Sigatoka disease complex on banana suggests a link between parallel evolutionary changes in Pseudocercospora fijiensis and Pseudocercospora eumusae and increased virulence on the banana host.</title>
        <authorList>
            <person name="Chang T.-C."/>
            <person name="Salvucci A."/>
            <person name="Crous P.W."/>
            <person name="Stergiopoulos I."/>
        </authorList>
    </citation>
    <scope>NUCLEOTIDE SEQUENCE [LARGE SCALE GENOMIC DNA]</scope>
    <source>
        <strain evidence="13 14">CBS 114824</strain>
    </source>
</reference>
<keyword evidence="9 11" id="KW-0326">Glycosidase</keyword>
<proteinExistence type="inferred from homology"/>
<comment type="catalytic activity">
    <reaction evidence="1">
        <text>Random endo-hydrolysis of N-acetyl-beta-D-glucosaminide (1-&gt;4)-beta-linkages in chitin and chitodextrins.</text>
        <dbReference type="EC" id="3.2.1.14"/>
    </reaction>
</comment>
<evidence type="ECO:0000256" key="11">
    <source>
        <dbReference type="RuleBase" id="RU000489"/>
    </source>
</evidence>
<dbReference type="Proteomes" id="UP000070133">
    <property type="component" value="Unassembled WGS sequence"/>
</dbReference>
<dbReference type="PANTHER" id="PTHR11177">
    <property type="entry name" value="CHITINASE"/>
    <property type="match status" value="1"/>
</dbReference>
<dbReference type="GO" id="GO:0000272">
    <property type="term" value="P:polysaccharide catabolic process"/>
    <property type="evidence" value="ECO:0007669"/>
    <property type="project" value="UniProtKB-KW"/>
</dbReference>
<keyword evidence="8" id="KW-0119">Carbohydrate metabolism</keyword>
<dbReference type="InterPro" id="IPR001579">
    <property type="entry name" value="Glyco_hydro_18_chit_AS"/>
</dbReference>
<evidence type="ECO:0000256" key="7">
    <source>
        <dbReference type="ARBA" id="ARBA00023024"/>
    </source>
</evidence>
<dbReference type="GO" id="GO:0008843">
    <property type="term" value="F:endochitinase activity"/>
    <property type="evidence" value="ECO:0007669"/>
    <property type="project" value="UniProtKB-EC"/>
</dbReference>
<evidence type="ECO:0000256" key="2">
    <source>
        <dbReference type="ARBA" id="ARBA00004613"/>
    </source>
</evidence>
<accession>A0A139H5W2</accession>
<comment type="similarity">
    <text evidence="3">Belongs to the glycosyl hydrolase 18 family. Chitinase class V subfamily.</text>
</comment>
<keyword evidence="5" id="KW-0964">Secreted</keyword>
<dbReference type="GO" id="GO:0005576">
    <property type="term" value="C:extracellular region"/>
    <property type="evidence" value="ECO:0007669"/>
    <property type="project" value="UniProtKB-SubCell"/>
</dbReference>
<name>A0A139H5W2_9PEZI</name>
<dbReference type="AlphaFoldDB" id="A0A139H5W2"/>
<dbReference type="PANTHER" id="PTHR11177:SF384">
    <property type="entry name" value="CHITINASE"/>
    <property type="match status" value="1"/>
</dbReference>
<keyword evidence="14" id="KW-1185">Reference proteome</keyword>
<dbReference type="CDD" id="cd06548">
    <property type="entry name" value="GH18_chitinase"/>
    <property type="match status" value="1"/>
</dbReference>
<dbReference type="OrthoDB" id="76388at2759"/>
<dbReference type="InterPro" id="IPR050314">
    <property type="entry name" value="Glycosyl_Hydrlase_18"/>
</dbReference>
<comment type="caution">
    <text evidence="13">The sequence shown here is derived from an EMBL/GenBank/DDBJ whole genome shotgun (WGS) entry which is preliminary data.</text>
</comment>
<dbReference type="InterPro" id="IPR001223">
    <property type="entry name" value="Glyco_hydro18_cat"/>
</dbReference>
<dbReference type="InterPro" id="IPR029070">
    <property type="entry name" value="Chitinase_insertion_sf"/>
</dbReference>
<keyword evidence="7" id="KW-0146">Chitin degradation</keyword>
<dbReference type="PROSITE" id="PS01095">
    <property type="entry name" value="GH18_1"/>
    <property type="match status" value="1"/>
</dbReference>
<evidence type="ECO:0000256" key="5">
    <source>
        <dbReference type="ARBA" id="ARBA00022525"/>
    </source>
</evidence>
<dbReference type="Pfam" id="PF00704">
    <property type="entry name" value="Glyco_hydro_18"/>
    <property type="match status" value="1"/>
</dbReference>